<evidence type="ECO:0000313" key="12">
    <source>
        <dbReference type="Proteomes" id="UP001227101"/>
    </source>
</evidence>
<keyword evidence="9" id="KW-1133">Transmembrane helix</keyword>
<organism evidence="11 12">
    <name type="scientific">Amycolatopsis nalaikhensis</name>
    <dbReference type="NCBI Taxonomy" id="715472"/>
    <lineage>
        <taxon>Bacteria</taxon>
        <taxon>Bacillati</taxon>
        <taxon>Actinomycetota</taxon>
        <taxon>Actinomycetes</taxon>
        <taxon>Pseudonocardiales</taxon>
        <taxon>Pseudonocardiaceae</taxon>
        <taxon>Amycolatopsis</taxon>
    </lineage>
</organism>
<dbReference type="GO" id="GO:0016301">
    <property type="term" value="F:kinase activity"/>
    <property type="evidence" value="ECO:0007669"/>
    <property type="project" value="UniProtKB-KW"/>
</dbReference>
<evidence type="ECO:0000256" key="9">
    <source>
        <dbReference type="SAM" id="Phobius"/>
    </source>
</evidence>
<name>A0ABY8XR22_9PSEU</name>
<evidence type="ECO:0000256" key="7">
    <source>
        <dbReference type="ARBA" id="ARBA00022840"/>
    </source>
</evidence>
<evidence type="ECO:0000256" key="5">
    <source>
        <dbReference type="ARBA" id="ARBA00022741"/>
    </source>
</evidence>
<dbReference type="EMBL" id="CP127173">
    <property type="protein sequence ID" value="WIV58086.1"/>
    <property type="molecule type" value="Genomic_DNA"/>
</dbReference>
<evidence type="ECO:0000313" key="11">
    <source>
        <dbReference type="EMBL" id="WIV58086.1"/>
    </source>
</evidence>
<protein>
    <recommendedName>
        <fullName evidence="2">histidine kinase</fullName>
        <ecNumber evidence="2">2.7.13.3</ecNumber>
    </recommendedName>
</protein>
<keyword evidence="7" id="KW-0067">ATP-binding</keyword>
<dbReference type="InterPro" id="IPR050482">
    <property type="entry name" value="Sensor_HK_TwoCompSys"/>
</dbReference>
<dbReference type="Gene3D" id="1.20.5.1930">
    <property type="match status" value="1"/>
</dbReference>
<dbReference type="InterPro" id="IPR036890">
    <property type="entry name" value="HATPase_C_sf"/>
</dbReference>
<comment type="catalytic activity">
    <reaction evidence="1">
        <text>ATP + protein L-histidine = ADP + protein N-phospho-L-histidine.</text>
        <dbReference type="EC" id="2.7.13.3"/>
    </reaction>
</comment>
<evidence type="ECO:0000256" key="8">
    <source>
        <dbReference type="ARBA" id="ARBA00023012"/>
    </source>
</evidence>
<evidence type="ECO:0000259" key="10">
    <source>
        <dbReference type="Pfam" id="PF07730"/>
    </source>
</evidence>
<feature type="transmembrane region" description="Helical" evidence="9">
    <location>
        <begin position="15"/>
        <end position="35"/>
    </location>
</feature>
<dbReference type="Proteomes" id="UP001227101">
    <property type="component" value="Chromosome"/>
</dbReference>
<feature type="transmembrane region" description="Helical" evidence="9">
    <location>
        <begin position="137"/>
        <end position="154"/>
    </location>
</feature>
<keyword evidence="3" id="KW-0597">Phosphoprotein</keyword>
<gene>
    <name evidence="11" type="ORF">QP939_05305</name>
</gene>
<keyword evidence="9" id="KW-0812">Transmembrane</keyword>
<dbReference type="PANTHER" id="PTHR24421:SF10">
    <property type="entry name" value="NITRATE_NITRITE SENSOR PROTEIN NARQ"/>
    <property type="match status" value="1"/>
</dbReference>
<dbReference type="RefSeq" id="WP_285455412.1">
    <property type="nucleotide sequence ID" value="NZ_CP127173.1"/>
</dbReference>
<evidence type="ECO:0000256" key="2">
    <source>
        <dbReference type="ARBA" id="ARBA00012438"/>
    </source>
</evidence>
<dbReference type="EC" id="2.7.13.3" evidence="2"/>
<dbReference type="Gene3D" id="3.30.565.10">
    <property type="entry name" value="Histidine kinase-like ATPase, C-terminal domain"/>
    <property type="match status" value="1"/>
</dbReference>
<evidence type="ECO:0000256" key="6">
    <source>
        <dbReference type="ARBA" id="ARBA00022777"/>
    </source>
</evidence>
<feature type="domain" description="Signal transduction histidine kinase subgroup 3 dimerisation and phosphoacceptor" evidence="10">
    <location>
        <begin position="187"/>
        <end position="253"/>
    </location>
</feature>
<feature type="transmembrane region" description="Helical" evidence="9">
    <location>
        <begin position="112"/>
        <end position="131"/>
    </location>
</feature>
<dbReference type="CDD" id="cd16917">
    <property type="entry name" value="HATPase_UhpB-NarQ-NarX-like"/>
    <property type="match status" value="1"/>
</dbReference>
<keyword evidence="12" id="KW-1185">Reference proteome</keyword>
<feature type="transmembrane region" description="Helical" evidence="9">
    <location>
        <begin position="72"/>
        <end position="100"/>
    </location>
</feature>
<accession>A0ABY8XR22</accession>
<sequence length="384" mass="40575">MDKVLRGLRLPENVAPGWLVVQLLGSVVILATLLTTAETQPLVWTAYGAAAACWVGFLLVHERLPRTAAGLLAAGATVVAPVISLASDTSALVIGVVMLGRFAALTTPRVRVIVATGCADIALCVLGGLLADVSLGETLGNPLGLVIILLFGLNRRQYRIHLAQTQALLEQTKRAQAEQARAAALDERTRIAREIHDVLANSLGALVVQLELAEALMEKNEDGQALERILVSRRLAVDGLAEARNAVAALRADVPPLAQALADLAQRHGKMNETEVSFRTEGEVRAPAFPVVACLVATAREALTNAAKHAPGRPVTMVLGFEPESVRLAVRNPLDGEPKQGKGFGVTGMRERLAQVGGRLCAGPERGEWQVLAEVPEPDGGDHG</sequence>
<feature type="transmembrane region" description="Helical" evidence="9">
    <location>
        <begin position="42"/>
        <end position="60"/>
    </location>
</feature>
<evidence type="ECO:0000256" key="3">
    <source>
        <dbReference type="ARBA" id="ARBA00022553"/>
    </source>
</evidence>
<dbReference type="PANTHER" id="PTHR24421">
    <property type="entry name" value="NITRATE/NITRITE SENSOR PROTEIN NARX-RELATED"/>
    <property type="match status" value="1"/>
</dbReference>
<evidence type="ECO:0000256" key="1">
    <source>
        <dbReference type="ARBA" id="ARBA00000085"/>
    </source>
</evidence>
<keyword evidence="6 11" id="KW-0418">Kinase</keyword>
<keyword evidence="4" id="KW-0808">Transferase</keyword>
<proteinExistence type="predicted"/>
<keyword evidence="9" id="KW-0472">Membrane</keyword>
<keyword evidence="5" id="KW-0547">Nucleotide-binding</keyword>
<evidence type="ECO:0000256" key="4">
    <source>
        <dbReference type="ARBA" id="ARBA00022679"/>
    </source>
</evidence>
<dbReference type="SUPFAM" id="SSF55874">
    <property type="entry name" value="ATPase domain of HSP90 chaperone/DNA topoisomerase II/histidine kinase"/>
    <property type="match status" value="1"/>
</dbReference>
<dbReference type="Pfam" id="PF07730">
    <property type="entry name" value="HisKA_3"/>
    <property type="match status" value="1"/>
</dbReference>
<reference evidence="11 12" key="1">
    <citation type="submission" date="2023-06" db="EMBL/GenBank/DDBJ databases">
        <authorList>
            <person name="Oyuntsetseg B."/>
            <person name="Kim S.B."/>
        </authorList>
    </citation>
    <scope>NUCLEOTIDE SEQUENCE [LARGE SCALE GENOMIC DNA]</scope>
    <source>
        <strain evidence="11 12">2-2</strain>
    </source>
</reference>
<keyword evidence="8" id="KW-0902">Two-component regulatory system</keyword>
<dbReference type="InterPro" id="IPR011712">
    <property type="entry name" value="Sig_transdc_His_kin_sub3_dim/P"/>
</dbReference>